<name>A0A9D4ZQA8_ADICA</name>
<organism evidence="1 2">
    <name type="scientific">Adiantum capillus-veneris</name>
    <name type="common">Maidenhair fern</name>
    <dbReference type="NCBI Taxonomy" id="13818"/>
    <lineage>
        <taxon>Eukaryota</taxon>
        <taxon>Viridiplantae</taxon>
        <taxon>Streptophyta</taxon>
        <taxon>Embryophyta</taxon>
        <taxon>Tracheophyta</taxon>
        <taxon>Polypodiopsida</taxon>
        <taxon>Polypodiidae</taxon>
        <taxon>Polypodiales</taxon>
        <taxon>Pteridineae</taxon>
        <taxon>Pteridaceae</taxon>
        <taxon>Vittarioideae</taxon>
        <taxon>Adiantum</taxon>
    </lineage>
</organism>
<accession>A0A9D4ZQA8</accession>
<proteinExistence type="predicted"/>
<keyword evidence="2" id="KW-1185">Reference proteome</keyword>
<dbReference type="Proteomes" id="UP000886520">
    <property type="component" value="Chromosome 2"/>
</dbReference>
<evidence type="ECO:0000313" key="2">
    <source>
        <dbReference type="Proteomes" id="UP000886520"/>
    </source>
</evidence>
<evidence type="ECO:0000313" key="1">
    <source>
        <dbReference type="EMBL" id="KAI5081892.1"/>
    </source>
</evidence>
<reference evidence="1" key="1">
    <citation type="submission" date="2021-01" db="EMBL/GenBank/DDBJ databases">
        <title>Adiantum capillus-veneris genome.</title>
        <authorList>
            <person name="Fang Y."/>
            <person name="Liao Q."/>
        </authorList>
    </citation>
    <scope>NUCLEOTIDE SEQUENCE</scope>
    <source>
        <strain evidence="1">H3</strain>
        <tissue evidence="1">Leaf</tissue>
    </source>
</reference>
<dbReference type="EMBL" id="JABFUD020000003">
    <property type="protein sequence ID" value="KAI5081892.1"/>
    <property type="molecule type" value="Genomic_DNA"/>
</dbReference>
<sequence length="84" mass="9540">MTLPWVILHDRQPVIPLYIGTQKAILFLGIFQRNLTLFVLGCLEDDKQSLVRSDSSKHTYDLSCISPPIGYHLRFQGTSTSKYG</sequence>
<protein>
    <submittedName>
        <fullName evidence="1">Uncharacterized protein</fullName>
    </submittedName>
</protein>
<comment type="caution">
    <text evidence="1">The sequence shown here is derived from an EMBL/GenBank/DDBJ whole genome shotgun (WGS) entry which is preliminary data.</text>
</comment>
<gene>
    <name evidence="1" type="ORF">GOP47_0001635</name>
</gene>
<dbReference type="AlphaFoldDB" id="A0A9D4ZQA8"/>